<dbReference type="InterPro" id="IPR009190">
    <property type="entry name" value="DUF1462"/>
</dbReference>
<gene>
    <name evidence="1" type="ORF">MUN89_09090</name>
</gene>
<dbReference type="Pfam" id="PF07315">
    <property type="entry name" value="DUF1462"/>
    <property type="match status" value="1"/>
</dbReference>
<evidence type="ECO:0000313" key="2">
    <source>
        <dbReference type="Proteomes" id="UP000831787"/>
    </source>
</evidence>
<dbReference type="Proteomes" id="UP000831787">
    <property type="component" value="Chromosome"/>
</dbReference>
<keyword evidence="2" id="KW-1185">Reference proteome</keyword>
<organism evidence="1 2">
    <name type="scientific">Halobacillus salinarum</name>
    <dbReference type="NCBI Taxonomy" id="2932257"/>
    <lineage>
        <taxon>Bacteria</taxon>
        <taxon>Bacillati</taxon>
        <taxon>Bacillota</taxon>
        <taxon>Bacilli</taxon>
        <taxon>Bacillales</taxon>
        <taxon>Bacillaceae</taxon>
        <taxon>Halobacillus</taxon>
    </lineage>
</organism>
<evidence type="ECO:0000313" key="1">
    <source>
        <dbReference type="EMBL" id="UOQ46050.1"/>
    </source>
</evidence>
<sequence length="114" mass="13338">MEETLKDIRLTVYGADIKCPSCVNAPGSRETFEWLQAAITRKYGAEGVCYQYIDFEKDPYDEEHLQYIQQIENEERFYPLIVIEDEVAGEGNPRLKRIYQMLENHGLEDLASRE</sequence>
<dbReference type="Gene3D" id="3.40.30.30">
    <property type="entry name" value="Hypothetical protein sa0798"/>
    <property type="match status" value="1"/>
</dbReference>
<dbReference type="InterPro" id="IPR036249">
    <property type="entry name" value="Thioredoxin-like_sf"/>
</dbReference>
<dbReference type="EMBL" id="CP095073">
    <property type="protein sequence ID" value="UOQ46050.1"/>
    <property type="molecule type" value="Genomic_DNA"/>
</dbReference>
<proteinExistence type="predicted"/>
<name>A0ABY4ENT6_9BACI</name>
<dbReference type="SUPFAM" id="SSF52833">
    <property type="entry name" value="Thioredoxin-like"/>
    <property type="match status" value="1"/>
</dbReference>
<protein>
    <submittedName>
        <fullName evidence="1">YuzD family protein</fullName>
    </submittedName>
</protein>
<dbReference type="InterPro" id="IPR038218">
    <property type="entry name" value="YuzD-like_sp"/>
</dbReference>
<dbReference type="RefSeq" id="WP_244713041.1">
    <property type="nucleotide sequence ID" value="NZ_CP095073.1"/>
</dbReference>
<accession>A0ABY4ENT6</accession>
<reference evidence="1 2" key="1">
    <citation type="submission" date="2022-04" db="EMBL/GenBank/DDBJ databases">
        <title>Halobacillus sp. isolated from saltern.</title>
        <authorList>
            <person name="Won M."/>
            <person name="Lee C.-M."/>
            <person name="Woen H.-Y."/>
            <person name="Kwon S.-W."/>
        </authorList>
    </citation>
    <scope>NUCLEOTIDE SEQUENCE [LARGE SCALE GENOMIC DNA]</scope>
    <source>
        <strain evidence="1 2">SSBR10-3</strain>
    </source>
</reference>